<dbReference type="KEGG" id="knv:Pan216_45060"/>
<keyword evidence="4" id="KW-1185">Reference proteome</keyword>
<protein>
    <submittedName>
        <fullName evidence="3">D-inositol 3-phosphate glycosyltransferase</fullName>
        <ecNumber evidence="3">2.4.1.250</ecNumber>
    </submittedName>
</protein>
<evidence type="ECO:0000259" key="2">
    <source>
        <dbReference type="Pfam" id="PF00534"/>
    </source>
</evidence>
<dbReference type="EC" id="2.4.1.250" evidence="3"/>
<proteinExistence type="predicted"/>
<evidence type="ECO:0000313" key="4">
    <source>
        <dbReference type="Proteomes" id="UP000317093"/>
    </source>
</evidence>
<gene>
    <name evidence="3" type="primary">mshA_4</name>
    <name evidence="3" type="ORF">Pan216_45060</name>
</gene>
<dbReference type="InterPro" id="IPR001296">
    <property type="entry name" value="Glyco_trans_1"/>
</dbReference>
<evidence type="ECO:0000313" key="3">
    <source>
        <dbReference type="EMBL" id="QDU63625.1"/>
    </source>
</evidence>
<dbReference type="Proteomes" id="UP000317093">
    <property type="component" value="Chromosome"/>
</dbReference>
<dbReference type="SUPFAM" id="SSF53756">
    <property type="entry name" value="UDP-Glycosyltransferase/glycogen phosphorylase"/>
    <property type="match status" value="1"/>
</dbReference>
<dbReference type="Pfam" id="PF00534">
    <property type="entry name" value="Glycos_transf_1"/>
    <property type="match status" value="1"/>
</dbReference>
<accession>A0A518B9G4</accession>
<dbReference type="OrthoDB" id="283384at2"/>
<sequence length="408" mass="44890">MPISTRKGRPVARILVHALAVTSRGGAAYCRRLVSHCSRGLRQHDWLLLLPSGVNIAFPRLGDNVSILHDQPSNDAIRGSYTDHHRVQRLIAEEGIDVIVSPCDFGVLQPPVPQLLVSRNALYFSIEHVRQLRRRCEIKALLNVVMRQKLALSSIRASDQVVVPSNAMRDDILAWNSVLAPDRFHVIRPGLTPPATDPKLSAEIRSSLDTRPCVRRILLPGAYHYGRNVEVMLRAIGLLGTEHSEPIELILTTKLGVGVRNEEQDSTAAARLIQEWGLADHVTMLGKVSRNDLDALCRLADVVVCPSYVESAGTGMIEAMKCGRPIVASDLPIHRETCQGGAIYAPPFHPQSFANAIKTILDDASLGQELGKEGLERAKAFRWSAHFRDLSGILQDMIDEAARSPKVA</sequence>
<evidence type="ECO:0000256" key="1">
    <source>
        <dbReference type="ARBA" id="ARBA00022679"/>
    </source>
</evidence>
<reference evidence="3 4" key="1">
    <citation type="submission" date="2019-02" db="EMBL/GenBank/DDBJ databases">
        <title>Deep-cultivation of Planctomycetes and their phenomic and genomic characterization uncovers novel biology.</title>
        <authorList>
            <person name="Wiegand S."/>
            <person name="Jogler M."/>
            <person name="Boedeker C."/>
            <person name="Pinto D."/>
            <person name="Vollmers J."/>
            <person name="Rivas-Marin E."/>
            <person name="Kohn T."/>
            <person name="Peeters S.H."/>
            <person name="Heuer A."/>
            <person name="Rast P."/>
            <person name="Oberbeckmann S."/>
            <person name="Bunk B."/>
            <person name="Jeske O."/>
            <person name="Meyerdierks A."/>
            <person name="Storesund J.E."/>
            <person name="Kallscheuer N."/>
            <person name="Luecker S."/>
            <person name="Lage O.M."/>
            <person name="Pohl T."/>
            <person name="Merkel B.J."/>
            <person name="Hornburger P."/>
            <person name="Mueller R.-W."/>
            <person name="Bruemmer F."/>
            <person name="Labrenz M."/>
            <person name="Spormann A.M."/>
            <person name="Op den Camp H."/>
            <person name="Overmann J."/>
            <person name="Amann R."/>
            <person name="Jetten M.S.M."/>
            <person name="Mascher T."/>
            <person name="Medema M.H."/>
            <person name="Devos D.P."/>
            <person name="Kaster A.-K."/>
            <person name="Ovreas L."/>
            <person name="Rohde M."/>
            <person name="Galperin M.Y."/>
            <person name="Jogler C."/>
        </authorList>
    </citation>
    <scope>NUCLEOTIDE SEQUENCE [LARGE SCALE GENOMIC DNA]</scope>
    <source>
        <strain evidence="3 4">Pan216</strain>
    </source>
</reference>
<organism evidence="3 4">
    <name type="scientific">Kolteria novifilia</name>
    <dbReference type="NCBI Taxonomy" id="2527975"/>
    <lineage>
        <taxon>Bacteria</taxon>
        <taxon>Pseudomonadati</taxon>
        <taxon>Planctomycetota</taxon>
        <taxon>Planctomycetia</taxon>
        <taxon>Kolteriales</taxon>
        <taxon>Kolteriaceae</taxon>
        <taxon>Kolteria</taxon>
    </lineage>
</organism>
<feature type="domain" description="Glycosyl transferase family 1" evidence="2">
    <location>
        <begin position="218"/>
        <end position="374"/>
    </location>
</feature>
<dbReference type="Gene3D" id="3.40.50.2000">
    <property type="entry name" value="Glycogen Phosphorylase B"/>
    <property type="match status" value="2"/>
</dbReference>
<dbReference type="GO" id="GO:0102710">
    <property type="term" value="F:D-inositol-3-phosphate glycosyltransferase activity"/>
    <property type="evidence" value="ECO:0007669"/>
    <property type="project" value="UniProtKB-EC"/>
</dbReference>
<dbReference type="EMBL" id="CP036279">
    <property type="protein sequence ID" value="QDU63625.1"/>
    <property type="molecule type" value="Genomic_DNA"/>
</dbReference>
<dbReference type="AlphaFoldDB" id="A0A518B9G4"/>
<dbReference type="PANTHER" id="PTHR46401">
    <property type="entry name" value="GLYCOSYLTRANSFERASE WBBK-RELATED"/>
    <property type="match status" value="1"/>
</dbReference>
<keyword evidence="3" id="KW-0328">Glycosyltransferase</keyword>
<dbReference type="CDD" id="cd03809">
    <property type="entry name" value="GT4_MtfB-like"/>
    <property type="match status" value="1"/>
</dbReference>
<dbReference type="PANTHER" id="PTHR46401:SF2">
    <property type="entry name" value="GLYCOSYLTRANSFERASE WBBK-RELATED"/>
    <property type="match status" value="1"/>
</dbReference>
<name>A0A518B9G4_9BACT</name>
<keyword evidence="1 3" id="KW-0808">Transferase</keyword>